<protein>
    <submittedName>
        <fullName evidence="2">Uncharacterized protein</fullName>
    </submittedName>
</protein>
<organism evidence="2 3">
    <name type="scientific">Haloferax gibbonsii (strain ATCC 33959 / DSM 4427 / JCM 8863 / NBRC 102184 / NCIMB 2188 / Ma 2.38)</name>
    <dbReference type="NCBI Taxonomy" id="1227459"/>
    <lineage>
        <taxon>Archaea</taxon>
        <taxon>Methanobacteriati</taxon>
        <taxon>Methanobacteriota</taxon>
        <taxon>Stenosarchaea group</taxon>
        <taxon>Halobacteria</taxon>
        <taxon>Halobacteriales</taxon>
        <taxon>Haloferacaceae</taxon>
        <taxon>Haloferax</taxon>
    </lineage>
</organism>
<evidence type="ECO:0000313" key="2">
    <source>
        <dbReference type="EMBL" id="ELZ83523.1"/>
    </source>
</evidence>
<keyword evidence="3" id="KW-1185">Reference proteome</keyword>
<proteinExistence type="predicted"/>
<gene>
    <name evidence="2" type="ORF">C454_04397</name>
</gene>
<keyword evidence="1" id="KW-0472">Membrane</keyword>
<keyword evidence="1" id="KW-1133">Transmembrane helix</keyword>
<feature type="transmembrane region" description="Helical" evidence="1">
    <location>
        <begin position="12"/>
        <end position="29"/>
    </location>
</feature>
<evidence type="ECO:0000256" key="1">
    <source>
        <dbReference type="SAM" id="Phobius"/>
    </source>
</evidence>
<dbReference type="PATRIC" id="fig|1227459.3.peg.830"/>
<dbReference type="EMBL" id="AOLJ01000011">
    <property type="protein sequence ID" value="ELZ83523.1"/>
    <property type="molecule type" value="Genomic_DNA"/>
</dbReference>
<sequence>MVDRMDATLEHRLEVIIALLFLLLTIEVYRLAGYFGVAFVIVATLITFGLGSKPSST</sequence>
<dbReference type="Proteomes" id="UP000011571">
    <property type="component" value="Unassembled WGS sequence"/>
</dbReference>
<keyword evidence="1" id="KW-0812">Transmembrane</keyword>
<evidence type="ECO:0000313" key="3">
    <source>
        <dbReference type="Proteomes" id="UP000011571"/>
    </source>
</evidence>
<comment type="caution">
    <text evidence="2">The sequence shown here is derived from an EMBL/GenBank/DDBJ whole genome shotgun (WGS) entry which is preliminary data.</text>
</comment>
<feature type="transmembrane region" description="Helical" evidence="1">
    <location>
        <begin position="35"/>
        <end position="52"/>
    </location>
</feature>
<name>M0HIC7_HALGM</name>
<accession>M0HIC7</accession>
<dbReference type="AlphaFoldDB" id="M0HIC7"/>
<reference evidence="2 3" key="1">
    <citation type="journal article" date="2014" name="PLoS Genet.">
        <title>Phylogenetically driven sequencing of extremely halophilic archaea reveals strategies for static and dynamic osmo-response.</title>
        <authorList>
            <person name="Becker E.A."/>
            <person name="Seitzer P.M."/>
            <person name="Tritt A."/>
            <person name="Larsen D."/>
            <person name="Krusor M."/>
            <person name="Yao A.I."/>
            <person name="Wu D."/>
            <person name="Madern D."/>
            <person name="Eisen J.A."/>
            <person name="Darling A.E."/>
            <person name="Facciotti M.T."/>
        </authorList>
    </citation>
    <scope>NUCLEOTIDE SEQUENCE [LARGE SCALE GENOMIC DNA]</scope>
    <source>
        <strain evidence="3">ATCC 33959 / DSM 4427 / JCM 8863 / NBRC 102184 / NCIMB 2188 / Ma 2.38</strain>
    </source>
</reference>